<keyword evidence="2" id="KW-0732">Signal</keyword>
<organism evidence="3 4">
    <name type="scientific">Starkeya nomas</name>
    <dbReference type="NCBI Taxonomy" id="2666134"/>
    <lineage>
        <taxon>Bacteria</taxon>
        <taxon>Pseudomonadati</taxon>
        <taxon>Pseudomonadota</taxon>
        <taxon>Alphaproteobacteria</taxon>
        <taxon>Hyphomicrobiales</taxon>
        <taxon>Xanthobacteraceae</taxon>
        <taxon>Starkeya</taxon>
    </lineage>
</organism>
<feature type="region of interest" description="Disordered" evidence="1">
    <location>
        <begin position="32"/>
        <end position="124"/>
    </location>
</feature>
<feature type="compositionally biased region" description="Polar residues" evidence="1">
    <location>
        <begin position="32"/>
        <end position="56"/>
    </location>
</feature>
<proteinExistence type="predicted"/>
<dbReference type="Proteomes" id="UP000433050">
    <property type="component" value="Unassembled WGS sequence"/>
</dbReference>
<feature type="signal peptide" evidence="2">
    <location>
        <begin position="1"/>
        <end position="21"/>
    </location>
</feature>
<dbReference type="EMBL" id="CACSAS010000001">
    <property type="protein sequence ID" value="CAA0103577.1"/>
    <property type="molecule type" value="Genomic_DNA"/>
</dbReference>
<feature type="chain" id="PRO_5025059902" evidence="2">
    <location>
        <begin position="22"/>
        <end position="141"/>
    </location>
</feature>
<feature type="compositionally biased region" description="Low complexity" evidence="1">
    <location>
        <begin position="90"/>
        <end position="106"/>
    </location>
</feature>
<gene>
    <name evidence="3" type="ORF">STARVERO_03031</name>
</gene>
<sequence>MKMTAIVLGTAFAGVASVAWAGPCTERITTLEKSLSTSDAGSGPTRSTDMPTTAPNESVPRAGETPGTGGTAGMNATVGNRATSPADVRAQTSGSGTAAQGGASAAMQLSDALKRAKTADQAGDSATCMRALDEAEQLLKG</sequence>
<evidence type="ECO:0000256" key="2">
    <source>
        <dbReference type="SAM" id="SignalP"/>
    </source>
</evidence>
<protein>
    <submittedName>
        <fullName evidence="3">Uncharacterized protein</fullName>
    </submittedName>
</protein>
<evidence type="ECO:0000313" key="3">
    <source>
        <dbReference type="EMBL" id="CAA0103577.1"/>
    </source>
</evidence>
<dbReference type="AlphaFoldDB" id="A0A5S9PHW4"/>
<name>A0A5S9PHW4_9HYPH</name>
<dbReference type="RefSeq" id="WP_244616779.1">
    <property type="nucleotide sequence ID" value="NZ_CACSAS010000001.1"/>
</dbReference>
<keyword evidence="4" id="KW-1185">Reference proteome</keyword>
<accession>A0A5S9PHW4</accession>
<reference evidence="3 4" key="1">
    <citation type="submission" date="2019-12" db="EMBL/GenBank/DDBJ databases">
        <authorList>
            <person name="Reyes-Prieto M."/>
        </authorList>
    </citation>
    <scope>NUCLEOTIDE SEQUENCE [LARGE SCALE GENOMIC DNA]</scope>
    <source>
        <strain evidence="3">HF14-78462</strain>
    </source>
</reference>
<evidence type="ECO:0000313" key="4">
    <source>
        <dbReference type="Proteomes" id="UP000433050"/>
    </source>
</evidence>
<evidence type="ECO:0000256" key="1">
    <source>
        <dbReference type="SAM" id="MobiDB-lite"/>
    </source>
</evidence>